<dbReference type="InterPro" id="IPR016171">
    <property type="entry name" value="Vanillyl_alc_oxidase_C-sub2"/>
</dbReference>
<dbReference type="EMBL" id="JAUOQI010000007">
    <property type="protein sequence ID" value="MDO6578004.1"/>
    <property type="molecule type" value="Genomic_DNA"/>
</dbReference>
<evidence type="ECO:0000256" key="10">
    <source>
        <dbReference type="ARBA" id="ARBA00038897"/>
    </source>
</evidence>
<dbReference type="InterPro" id="IPR017900">
    <property type="entry name" value="4Fe4S_Fe_S_CS"/>
</dbReference>
<dbReference type="Pfam" id="PF02754">
    <property type="entry name" value="CCG"/>
    <property type="match status" value="1"/>
</dbReference>
<feature type="region of interest" description="Disordered" evidence="11">
    <location>
        <begin position="378"/>
        <end position="400"/>
    </location>
</feature>
<organism evidence="14 15">
    <name type="scientific">Alteromonas stellipolaris</name>
    <dbReference type="NCBI Taxonomy" id="233316"/>
    <lineage>
        <taxon>Bacteria</taxon>
        <taxon>Pseudomonadati</taxon>
        <taxon>Pseudomonadota</taxon>
        <taxon>Gammaproteobacteria</taxon>
        <taxon>Alteromonadales</taxon>
        <taxon>Alteromonadaceae</taxon>
        <taxon>Alteromonas/Salinimonas group</taxon>
        <taxon>Alteromonas</taxon>
    </lineage>
</organism>
<dbReference type="SUPFAM" id="SSF46548">
    <property type="entry name" value="alpha-helical ferredoxin"/>
    <property type="match status" value="1"/>
</dbReference>
<dbReference type="AlphaFoldDB" id="A0AAW7Z3Q7"/>
<dbReference type="SUPFAM" id="SSF55103">
    <property type="entry name" value="FAD-linked oxidases, C-terminal domain"/>
    <property type="match status" value="1"/>
</dbReference>
<evidence type="ECO:0000256" key="1">
    <source>
        <dbReference type="ARBA" id="ARBA00001974"/>
    </source>
</evidence>
<keyword evidence="8" id="KW-0408">Iron</keyword>
<dbReference type="GO" id="GO:0046872">
    <property type="term" value="F:metal ion binding"/>
    <property type="evidence" value="ECO:0007669"/>
    <property type="project" value="UniProtKB-KW"/>
</dbReference>
<evidence type="ECO:0000256" key="6">
    <source>
        <dbReference type="ARBA" id="ARBA00022946"/>
    </source>
</evidence>
<dbReference type="InterPro" id="IPR006094">
    <property type="entry name" value="Oxid_FAD_bind_N"/>
</dbReference>
<reference evidence="14" key="1">
    <citation type="submission" date="2023-07" db="EMBL/GenBank/DDBJ databases">
        <title>Genome content predicts the carbon catabolic preferences of heterotrophic bacteria.</title>
        <authorList>
            <person name="Gralka M."/>
        </authorList>
    </citation>
    <scope>NUCLEOTIDE SEQUENCE</scope>
    <source>
        <strain evidence="14">F2M12</strain>
    </source>
</reference>
<dbReference type="Gene3D" id="3.30.70.2740">
    <property type="match status" value="1"/>
</dbReference>
<dbReference type="GO" id="GO:0004458">
    <property type="term" value="F:D-lactate dehydrogenase (cytochrome) activity"/>
    <property type="evidence" value="ECO:0007669"/>
    <property type="project" value="UniProtKB-EC"/>
</dbReference>
<protein>
    <recommendedName>
        <fullName evidence="10">D-lactate dehydrogenase (cytochrome)</fullName>
        <ecNumber evidence="10">1.1.2.4</ecNumber>
    </recommendedName>
</protein>
<dbReference type="RefSeq" id="WP_061996940.1">
    <property type="nucleotide sequence ID" value="NZ_CAXIBE010000025.1"/>
</dbReference>
<evidence type="ECO:0000256" key="8">
    <source>
        <dbReference type="ARBA" id="ARBA00023004"/>
    </source>
</evidence>
<evidence type="ECO:0000256" key="2">
    <source>
        <dbReference type="ARBA" id="ARBA00008000"/>
    </source>
</evidence>
<dbReference type="InterPro" id="IPR017896">
    <property type="entry name" value="4Fe4S_Fe-S-bd"/>
</dbReference>
<evidence type="ECO:0000256" key="7">
    <source>
        <dbReference type="ARBA" id="ARBA00023002"/>
    </source>
</evidence>
<evidence type="ECO:0000256" key="4">
    <source>
        <dbReference type="ARBA" id="ARBA00022723"/>
    </source>
</evidence>
<keyword evidence="3" id="KW-0285">Flavoprotein</keyword>
<dbReference type="GO" id="GO:0008720">
    <property type="term" value="F:D-lactate dehydrogenase (NAD+) activity"/>
    <property type="evidence" value="ECO:0007669"/>
    <property type="project" value="TreeGrafter"/>
</dbReference>
<dbReference type="InterPro" id="IPR016164">
    <property type="entry name" value="FAD-linked_Oxase-like_C"/>
</dbReference>
<name>A0AAW7Z3Q7_9ALTE</name>
<comment type="cofactor">
    <cofactor evidence="1">
        <name>FAD</name>
        <dbReference type="ChEBI" id="CHEBI:57692"/>
    </cofactor>
</comment>
<dbReference type="PANTHER" id="PTHR11748">
    <property type="entry name" value="D-LACTATE DEHYDROGENASE"/>
    <property type="match status" value="1"/>
</dbReference>
<keyword evidence="6" id="KW-0809">Transit peptide</keyword>
<dbReference type="GO" id="GO:0071949">
    <property type="term" value="F:FAD binding"/>
    <property type="evidence" value="ECO:0007669"/>
    <property type="project" value="InterPro"/>
</dbReference>
<dbReference type="PROSITE" id="PS51387">
    <property type="entry name" value="FAD_PCMH"/>
    <property type="match status" value="1"/>
</dbReference>
<dbReference type="FunFam" id="1.10.45.10:FF:000001">
    <property type="entry name" value="D-lactate dehydrogenase mitochondrial"/>
    <property type="match status" value="1"/>
</dbReference>
<keyword evidence="9" id="KW-0411">Iron-sulfur</keyword>
<accession>A0AAW7Z3Q7</accession>
<dbReference type="PROSITE" id="PS00198">
    <property type="entry name" value="4FE4S_FER_1"/>
    <property type="match status" value="1"/>
</dbReference>
<dbReference type="Gene3D" id="3.30.465.10">
    <property type="match status" value="1"/>
</dbReference>
<keyword evidence="4" id="KW-0479">Metal-binding</keyword>
<evidence type="ECO:0000256" key="3">
    <source>
        <dbReference type="ARBA" id="ARBA00022630"/>
    </source>
</evidence>
<evidence type="ECO:0000256" key="11">
    <source>
        <dbReference type="SAM" id="MobiDB-lite"/>
    </source>
</evidence>
<dbReference type="Gene3D" id="1.10.1060.10">
    <property type="entry name" value="Alpha-helical ferredoxin"/>
    <property type="match status" value="1"/>
</dbReference>
<feature type="domain" description="FAD-binding PCMH-type" evidence="13">
    <location>
        <begin position="56"/>
        <end position="284"/>
    </location>
</feature>
<dbReference type="InterPro" id="IPR016169">
    <property type="entry name" value="FAD-bd_PCMH_sub2"/>
</dbReference>
<dbReference type="PANTHER" id="PTHR11748:SF111">
    <property type="entry name" value="D-LACTATE DEHYDROGENASE, MITOCHONDRIAL-RELATED"/>
    <property type="match status" value="1"/>
</dbReference>
<evidence type="ECO:0000313" key="14">
    <source>
        <dbReference type="EMBL" id="MDO6578004.1"/>
    </source>
</evidence>
<evidence type="ECO:0000256" key="9">
    <source>
        <dbReference type="ARBA" id="ARBA00023014"/>
    </source>
</evidence>
<dbReference type="Pfam" id="PF02913">
    <property type="entry name" value="FAD-oxidase_C"/>
    <property type="match status" value="1"/>
</dbReference>
<dbReference type="Pfam" id="PF01565">
    <property type="entry name" value="FAD_binding_4"/>
    <property type="match status" value="1"/>
</dbReference>
<evidence type="ECO:0000256" key="5">
    <source>
        <dbReference type="ARBA" id="ARBA00022827"/>
    </source>
</evidence>
<dbReference type="InterPro" id="IPR004017">
    <property type="entry name" value="Cys_rich_dom"/>
</dbReference>
<dbReference type="EC" id="1.1.2.4" evidence="10"/>
<dbReference type="GO" id="GO:0051536">
    <property type="term" value="F:iron-sulfur cluster binding"/>
    <property type="evidence" value="ECO:0007669"/>
    <property type="project" value="UniProtKB-KW"/>
</dbReference>
<sequence length="1046" mass="112304">MNSSNAMGNAKNKQIIDNADDNFRAFFTGISEWLAPNNIISDKARLIALATDASFYTKIPKLVIKVPSIRAMCRILALANRLSIALTFRAAGTSLSGQAITDSVLVMLTPDWQQFEVIDNGEAISLAPGVIGSKANRILASYGRKIGPDPASINACKIGGIAANNASGMCCGVKNNSYHTLRHIHVLLPDGSEVNTADAKSVAAFEQSHSGLLASLAALRNTLLKNSALTEKVRYQYRLKNTMGYGLNALLDYENPLDIFTHLMIGSEGTLGFIANITYNTVPLPRARETGLYLFEDFKAACAVIPALKACDVDAVELMDARALRAVAPLLYGIVASKGNHNTNNSHAVALLIDVGAPSQAELDDTLKTVRNILSQPASGLSKENEPPSNQNQKQGQPLQDFTAEPRIIEKLWNIRKGLFPAVGAVRPTGTTVIIEDVAFPLESLADGLNALVDLFEKHDYHDGIIFGHALDGNVHFVFSQGFNTPDEVSRYQAFMADISVLVTQRFAGSLKAEHGTGRNMAPFLAAQWGDEGVALMRSLKDIIDPKGILNPGVILNDDPQAHITHLKPMPAVQDTVDACIECGFCEPQCPSLNYTLSPRQRIALKRRQTSLKEPEVITEISEAFSHLAVDSCAATGLCASACPVGIDTGQWIKQIRGRRDSGRATQLVSDLAAKHTDKALSIARFTLNTGHKVKGVIGEKAFNRITDTLHLPQLHNSIPKASQYKTYTSQYHAKTSQNLSEAEFNAITQANALASDIDKVAEIDAEYPLKVPPNSGQPGCSENELEKAREKALSSLLSQAPSQAPSQAASKVVYMVSCPSKVFGGNAKEKSVIQAVISLCNKANVDVVFSSADDLCCGQPWDSEGESSTASDKLTAWKQEAYALSEQGRWPVIIDNSACAYNVTSKSAEDSQPNKINALEVSEYLLRHISPRVKVGKTDDPIMLHIGCSSTKLDAGVAINALANLCTSNVIIPSDITCCGFAGTKGFTTPGLNESALAPLASQVPEHCYRGVSNSATCAIGLSQHSGVVYSHIAVLLDEISQPLF</sequence>
<dbReference type="InterPro" id="IPR004113">
    <property type="entry name" value="FAD-bd_oxidored_4_C"/>
</dbReference>
<dbReference type="Pfam" id="PF13183">
    <property type="entry name" value="Fer4_8"/>
    <property type="match status" value="1"/>
</dbReference>
<gene>
    <name evidence="14" type="ORF">Q4527_11400</name>
</gene>
<feature type="compositionally biased region" description="Polar residues" evidence="11">
    <location>
        <begin position="387"/>
        <end position="400"/>
    </location>
</feature>
<dbReference type="Proteomes" id="UP001170717">
    <property type="component" value="Unassembled WGS sequence"/>
</dbReference>
<dbReference type="SUPFAM" id="SSF56176">
    <property type="entry name" value="FAD-binding/transporter-associated domain-like"/>
    <property type="match status" value="1"/>
</dbReference>
<dbReference type="GO" id="GO:1903457">
    <property type="term" value="P:lactate catabolic process"/>
    <property type="evidence" value="ECO:0007669"/>
    <property type="project" value="TreeGrafter"/>
</dbReference>
<proteinExistence type="inferred from homology"/>
<feature type="domain" description="4Fe-4S ferredoxin-type" evidence="12">
    <location>
        <begin position="569"/>
        <end position="600"/>
    </location>
</feature>
<evidence type="ECO:0000259" key="12">
    <source>
        <dbReference type="PROSITE" id="PS51379"/>
    </source>
</evidence>
<dbReference type="Gene3D" id="1.10.45.10">
    <property type="entry name" value="Vanillyl-alcohol Oxidase, Chain A, domain 4"/>
    <property type="match status" value="1"/>
</dbReference>
<dbReference type="InterPro" id="IPR036318">
    <property type="entry name" value="FAD-bd_PCMH-like_sf"/>
</dbReference>
<dbReference type="InterPro" id="IPR016166">
    <property type="entry name" value="FAD-bd_PCMH"/>
</dbReference>
<comment type="similarity">
    <text evidence="2">Belongs to the FAD-binding oxidoreductase/transferase type 4 family.</text>
</comment>
<evidence type="ECO:0000259" key="13">
    <source>
        <dbReference type="PROSITE" id="PS51387"/>
    </source>
</evidence>
<keyword evidence="5" id="KW-0274">FAD</keyword>
<keyword evidence="7" id="KW-0560">Oxidoreductase</keyword>
<comment type="caution">
    <text evidence="14">The sequence shown here is derived from an EMBL/GenBank/DDBJ whole genome shotgun (WGS) entry which is preliminary data.</text>
</comment>
<evidence type="ECO:0000313" key="15">
    <source>
        <dbReference type="Proteomes" id="UP001170717"/>
    </source>
</evidence>
<dbReference type="InterPro" id="IPR009051">
    <property type="entry name" value="Helical_ferredxn"/>
</dbReference>
<dbReference type="PROSITE" id="PS51379">
    <property type="entry name" value="4FE4S_FER_2"/>
    <property type="match status" value="1"/>
</dbReference>